<dbReference type="EMBL" id="CP001056">
    <property type="protein sequence ID" value="ACD22505.1"/>
    <property type="molecule type" value="Genomic_DNA"/>
</dbReference>
<organism evidence="1">
    <name type="scientific">Clostridium botulinum (strain Eklund 17B / Type B)</name>
    <dbReference type="NCBI Taxonomy" id="935198"/>
    <lineage>
        <taxon>Bacteria</taxon>
        <taxon>Bacillati</taxon>
        <taxon>Bacillota</taxon>
        <taxon>Clostridia</taxon>
        <taxon>Eubacteriales</taxon>
        <taxon>Clostridiaceae</taxon>
        <taxon>Clostridium</taxon>
    </lineage>
</organism>
<evidence type="ECO:0000313" key="1">
    <source>
        <dbReference type="EMBL" id="ACD22505.1"/>
    </source>
</evidence>
<protein>
    <submittedName>
        <fullName evidence="1">Uncharacterized protein</fullName>
    </submittedName>
</protein>
<sequence>MEAKCCKCKEFWNISIKAQIPQSGYKCPKCRAREAKDREKAKELRKGRVTSVLLRNRRRVHA</sequence>
<accession>B2TP15</accession>
<dbReference type="HOGENOM" id="CLU_2988488_0_0_9"/>
<proteinExistence type="predicted"/>
<name>B2TP15_CLOBB</name>
<dbReference type="AlphaFoldDB" id="B2TP15"/>
<dbReference type="KEGG" id="cbk:CLL_A2784"/>
<gene>
    <name evidence="1" type="ordered locus">CLL_A2784</name>
</gene>
<reference evidence="1" key="1">
    <citation type="submission" date="2009-06" db="EMBL/GenBank/DDBJ databases">
        <authorList>
            <consortium name="US DOE Joint Genome Institute (JGI-PGF)"/>
            <person name="Lucas S."/>
            <person name="Copeland A."/>
            <person name="Lapidus A."/>
            <person name="Glavina del Rio T."/>
            <person name="Dalin E."/>
            <person name="Tice H."/>
            <person name="Bruce D."/>
            <person name="Goodwin L."/>
            <person name="Pitluck S."/>
            <person name="Kyrpides N."/>
            <person name="Mavromatis K."/>
            <person name="Ivanova N."/>
            <person name="Saunders E."/>
            <person name="Brettin T."/>
            <person name="Detter J.C."/>
            <person name="Han C."/>
            <person name="Larimer F."/>
            <person name="Land M."/>
            <person name="Hauser L."/>
            <person name="Markowitz V."/>
            <person name="Cheng J.-F."/>
            <person name="Hugenholtz P."/>
            <person name="Woyke T."/>
            <person name="Wu D."/>
            <person name="Gronow S."/>
            <person name="Klenk H.-P."/>
            <person name="Eisen J.A."/>
        </authorList>
    </citation>
    <scope>NUCLEOTIDE SEQUENCE</scope>
    <source>
        <strain evidence="1">Eklund 17B</strain>
    </source>
</reference>
<reference evidence="1" key="2">
    <citation type="submission" date="2009-08" db="EMBL/GenBank/DDBJ databases">
        <authorList>
            <person name="Shrivastava S."/>
            <person name="Brinkac L.M."/>
            <person name="Dodson R.J."/>
            <person name="Harkins D.M."/>
            <person name="Durkin A.S."/>
            <person name="Sutton G."/>
        </authorList>
    </citation>
    <scope>NUCLEOTIDE SEQUENCE</scope>
    <source>
        <strain evidence="1">Eklund 17B</strain>
    </source>
</reference>